<dbReference type="SUPFAM" id="SSF56601">
    <property type="entry name" value="beta-lactamase/transpeptidase-like"/>
    <property type="match status" value="1"/>
</dbReference>
<gene>
    <name evidence="9" type="ORF">H0185_05635</name>
</gene>
<sequence length="585" mass="65302">MRRRRLKAWLVICILGIIVLVTRLAQIQLVSTESFSKHGINLLEGSVSQRTQEMVIDNGRGNFLDRSGKPLIYESIPVLILFPFLNHLEWPVEEVASVIGVSERKILESLDEADGPIAFGNPEPYLLSKHEMAAINKLKIPGVFAVERKYPLSDTQAEQLIGITGENPKLLEERYGDKEFSPRTLVGLSGLEKSFDEFLVGEGKTKLVYHVDGIGSPLFGINVKYSEPANPFYPINIKTTIDKDLQELAENLVDKHQVKNGGLVLLDIESNNILAMVSRPHLNRKNPFGDLGVENQMLKQHIPGSVFKTVVAAAAIDYGLALPSRTFNCSENIYGDEDPNFQHGELDFTQSFARSCNRTFADLAKELKAKDAEMMDEYAEKLSLIGSVGWKGSVFHTEDFRQLPDENLGRVFKSEEARYDNNYVALSAIGQHEVRVTPLAIANMMATIARGGDKQMVRVVESVEYHNGSKVFGFDQSKLPGDTISPFTAQKLQKLLREVVVDEEGTGRWFKELPYSVAGKSGTAETGILKDGKQNHNKWFAGYFPYENPKYALVTVNLGVHSDQGGINPLFAEMVKEIYNFDQEN</sequence>
<name>A0ABS7K2A3_9BACI</name>
<evidence type="ECO:0000256" key="6">
    <source>
        <dbReference type="ARBA" id="ARBA00034000"/>
    </source>
</evidence>
<feature type="domain" description="Penicillin-binding protein transpeptidase" evidence="7">
    <location>
        <begin position="261"/>
        <end position="561"/>
    </location>
</feature>
<dbReference type="Proteomes" id="UP000769780">
    <property type="component" value="Unassembled WGS sequence"/>
</dbReference>
<dbReference type="InterPro" id="IPR036138">
    <property type="entry name" value="PBP_dimer_sf"/>
</dbReference>
<comment type="similarity">
    <text evidence="3">Belongs to the transpeptidase family.</text>
</comment>
<dbReference type="Pfam" id="PF03717">
    <property type="entry name" value="PBP_dimer"/>
    <property type="match status" value="1"/>
</dbReference>
<dbReference type="SUPFAM" id="SSF56519">
    <property type="entry name" value="Penicillin binding protein dimerisation domain"/>
    <property type="match status" value="1"/>
</dbReference>
<dbReference type="PANTHER" id="PTHR30627:SF24">
    <property type="entry name" value="PENICILLIN-BINDING PROTEIN 4B"/>
    <property type="match status" value="1"/>
</dbReference>
<keyword evidence="10" id="KW-1185">Reference proteome</keyword>
<keyword evidence="5" id="KW-0472">Membrane</keyword>
<dbReference type="Pfam" id="PF00905">
    <property type="entry name" value="Transpeptidase"/>
    <property type="match status" value="1"/>
</dbReference>
<protein>
    <recommendedName>
        <fullName evidence="4">serine-type D-Ala-D-Ala carboxypeptidase</fullName>
        <ecNumber evidence="4">3.4.16.4</ecNumber>
    </recommendedName>
</protein>
<dbReference type="InterPro" id="IPR005311">
    <property type="entry name" value="PBP_dimer"/>
</dbReference>
<evidence type="ECO:0000259" key="8">
    <source>
        <dbReference type="Pfam" id="PF03717"/>
    </source>
</evidence>
<comment type="pathway">
    <text evidence="2">Cell wall biogenesis; peptidoglycan biosynthesis.</text>
</comment>
<accession>A0ABS7K2A3</accession>
<evidence type="ECO:0000313" key="10">
    <source>
        <dbReference type="Proteomes" id="UP000769780"/>
    </source>
</evidence>
<evidence type="ECO:0000256" key="4">
    <source>
        <dbReference type="ARBA" id="ARBA00012448"/>
    </source>
</evidence>
<evidence type="ECO:0000256" key="3">
    <source>
        <dbReference type="ARBA" id="ARBA00007171"/>
    </source>
</evidence>
<feature type="domain" description="Penicillin-binding protein dimerisation" evidence="8">
    <location>
        <begin position="59"/>
        <end position="213"/>
    </location>
</feature>
<evidence type="ECO:0000313" key="9">
    <source>
        <dbReference type="EMBL" id="MBY0096285.1"/>
    </source>
</evidence>
<dbReference type="RefSeq" id="WP_221872055.1">
    <property type="nucleotide sequence ID" value="NZ_JACWFH010000008.1"/>
</dbReference>
<dbReference type="EMBL" id="JACWFH010000008">
    <property type="protein sequence ID" value="MBY0096285.1"/>
    <property type="molecule type" value="Genomic_DNA"/>
</dbReference>
<dbReference type="PANTHER" id="PTHR30627">
    <property type="entry name" value="PEPTIDOGLYCAN D,D-TRANSPEPTIDASE"/>
    <property type="match status" value="1"/>
</dbReference>
<dbReference type="InterPro" id="IPR001460">
    <property type="entry name" value="PCN-bd_Tpept"/>
</dbReference>
<proteinExistence type="inferred from homology"/>
<dbReference type="InterPro" id="IPR050515">
    <property type="entry name" value="Beta-lactam/transpept"/>
</dbReference>
<dbReference type="Gene3D" id="3.90.1310.10">
    <property type="entry name" value="Penicillin-binding protein 2a (Domain 2)"/>
    <property type="match status" value="1"/>
</dbReference>
<evidence type="ECO:0000256" key="1">
    <source>
        <dbReference type="ARBA" id="ARBA00004370"/>
    </source>
</evidence>
<evidence type="ECO:0000256" key="5">
    <source>
        <dbReference type="ARBA" id="ARBA00023136"/>
    </source>
</evidence>
<evidence type="ECO:0000259" key="7">
    <source>
        <dbReference type="Pfam" id="PF00905"/>
    </source>
</evidence>
<organism evidence="9 10">
    <name type="scientific">Mesobacillus maritimus</name>
    <dbReference type="NCBI Taxonomy" id="1643336"/>
    <lineage>
        <taxon>Bacteria</taxon>
        <taxon>Bacillati</taxon>
        <taxon>Bacillota</taxon>
        <taxon>Bacilli</taxon>
        <taxon>Bacillales</taxon>
        <taxon>Bacillaceae</taxon>
        <taxon>Mesobacillus</taxon>
    </lineage>
</organism>
<dbReference type="EC" id="3.4.16.4" evidence="4"/>
<evidence type="ECO:0000256" key="2">
    <source>
        <dbReference type="ARBA" id="ARBA00004752"/>
    </source>
</evidence>
<comment type="caution">
    <text evidence="9">The sequence shown here is derived from an EMBL/GenBank/DDBJ whole genome shotgun (WGS) entry which is preliminary data.</text>
</comment>
<comment type="subcellular location">
    <subcellularLocation>
        <location evidence="1">Membrane</location>
    </subcellularLocation>
</comment>
<reference evidence="9 10" key="1">
    <citation type="submission" date="2020-07" db="EMBL/GenBank/DDBJ databases">
        <title>Fungal Genomes of the International Space Station.</title>
        <authorList>
            <person name="Seuylemezian A."/>
            <person name="Singh N.K."/>
            <person name="Wood J."/>
            <person name="Venkateswaran K."/>
        </authorList>
    </citation>
    <scope>NUCLEOTIDE SEQUENCE [LARGE SCALE GENOMIC DNA]</scope>
    <source>
        <strain evidence="9 10">PL-B2</strain>
    </source>
</reference>
<comment type="catalytic activity">
    <reaction evidence="6">
        <text>Preferential cleavage: (Ac)2-L-Lys-D-Ala-|-D-Ala. Also transpeptidation of peptidyl-alanyl moieties that are N-acyl substituents of D-alanine.</text>
        <dbReference type="EC" id="3.4.16.4"/>
    </reaction>
</comment>
<dbReference type="InterPro" id="IPR012338">
    <property type="entry name" value="Beta-lactam/transpept-like"/>
</dbReference>
<dbReference type="Gene3D" id="3.40.710.10">
    <property type="entry name" value="DD-peptidase/beta-lactamase superfamily"/>
    <property type="match status" value="1"/>
</dbReference>